<dbReference type="EMBL" id="JACEIK010003111">
    <property type="protein sequence ID" value="MCD9640381.1"/>
    <property type="molecule type" value="Genomic_DNA"/>
</dbReference>
<evidence type="ECO:0000313" key="1">
    <source>
        <dbReference type="EMBL" id="MCD9640381.1"/>
    </source>
</evidence>
<name>A0ABS8V210_DATST</name>
<comment type="caution">
    <text evidence="1">The sequence shown here is derived from an EMBL/GenBank/DDBJ whole genome shotgun (WGS) entry which is preliminary data.</text>
</comment>
<proteinExistence type="predicted"/>
<reference evidence="1 2" key="1">
    <citation type="journal article" date="2021" name="BMC Genomics">
        <title>Datura genome reveals duplications of psychoactive alkaloid biosynthetic genes and high mutation rate following tissue culture.</title>
        <authorList>
            <person name="Rajewski A."/>
            <person name="Carter-House D."/>
            <person name="Stajich J."/>
            <person name="Litt A."/>
        </authorList>
    </citation>
    <scope>NUCLEOTIDE SEQUENCE [LARGE SCALE GENOMIC DNA]</scope>
    <source>
        <strain evidence="1">AR-01</strain>
    </source>
</reference>
<sequence>MGWEFFLARVATNLQPLTSQITMLMIQPLKRGSDCGCLLNFVQMRKMGDLDGLELGSVHIMVMGFGMPISESVGGRGDNGFFKSMVMMGGCVIRKGSNIGDPSEAK</sequence>
<organism evidence="1 2">
    <name type="scientific">Datura stramonium</name>
    <name type="common">Jimsonweed</name>
    <name type="synonym">Common thornapple</name>
    <dbReference type="NCBI Taxonomy" id="4076"/>
    <lineage>
        <taxon>Eukaryota</taxon>
        <taxon>Viridiplantae</taxon>
        <taxon>Streptophyta</taxon>
        <taxon>Embryophyta</taxon>
        <taxon>Tracheophyta</taxon>
        <taxon>Spermatophyta</taxon>
        <taxon>Magnoliopsida</taxon>
        <taxon>eudicotyledons</taxon>
        <taxon>Gunneridae</taxon>
        <taxon>Pentapetalae</taxon>
        <taxon>asterids</taxon>
        <taxon>lamiids</taxon>
        <taxon>Solanales</taxon>
        <taxon>Solanaceae</taxon>
        <taxon>Solanoideae</taxon>
        <taxon>Datureae</taxon>
        <taxon>Datura</taxon>
    </lineage>
</organism>
<dbReference type="Proteomes" id="UP000823775">
    <property type="component" value="Unassembled WGS sequence"/>
</dbReference>
<gene>
    <name evidence="1" type="ORF">HAX54_025667</name>
</gene>
<keyword evidence="2" id="KW-1185">Reference proteome</keyword>
<protein>
    <submittedName>
        <fullName evidence="1">Uncharacterized protein</fullName>
    </submittedName>
</protein>
<accession>A0ABS8V210</accession>
<evidence type="ECO:0000313" key="2">
    <source>
        <dbReference type="Proteomes" id="UP000823775"/>
    </source>
</evidence>